<organism evidence="4 5">
    <name type="scientific">Crenobacter intestini</name>
    <dbReference type="NCBI Taxonomy" id="2563443"/>
    <lineage>
        <taxon>Bacteria</taxon>
        <taxon>Pseudomonadati</taxon>
        <taxon>Pseudomonadota</taxon>
        <taxon>Betaproteobacteria</taxon>
        <taxon>Neisseriales</taxon>
        <taxon>Neisseriaceae</taxon>
        <taxon>Crenobacter</taxon>
    </lineage>
</organism>
<dbReference type="CDD" id="cd00130">
    <property type="entry name" value="PAS"/>
    <property type="match status" value="1"/>
</dbReference>
<dbReference type="PANTHER" id="PTHR44757">
    <property type="entry name" value="DIGUANYLATE CYCLASE DGCP"/>
    <property type="match status" value="1"/>
</dbReference>
<dbReference type="EMBL" id="STGJ01000001">
    <property type="protein sequence ID" value="TIC87252.1"/>
    <property type="molecule type" value="Genomic_DNA"/>
</dbReference>
<dbReference type="InterPro" id="IPR052155">
    <property type="entry name" value="Biofilm_reg_signaling"/>
</dbReference>
<proteinExistence type="predicted"/>
<evidence type="ECO:0000313" key="4">
    <source>
        <dbReference type="EMBL" id="TIC87252.1"/>
    </source>
</evidence>
<feature type="domain" description="PAS" evidence="1">
    <location>
        <begin position="258"/>
        <end position="321"/>
    </location>
</feature>
<dbReference type="SUPFAM" id="SSF55785">
    <property type="entry name" value="PYP-like sensor domain (PAS domain)"/>
    <property type="match status" value="2"/>
</dbReference>
<dbReference type="InterPro" id="IPR029787">
    <property type="entry name" value="Nucleotide_cyclase"/>
</dbReference>
<reference evidence="4 5" key="1">
    <citation type="submission" date="2019-04" db="EMBL/GenBank/DDBJ databases">
        <title>Crenobacter sp. nov.</title>
        <authorList>
            <person name="Shi S."/>
        </authorList>
    </citation>
    <scope>NUCLEOTIDE SEQUENCE [LARGE SCALE GENOMIC DNA]</scope>
    <source>
        <strain evidence="4 5">GY 70310</strain>
    </source>
</reference>
<dbReference type="InterPro" id="IPR035965">
    <property type="entry name" value="PAS-like_dom_sf"/>
</dbReference>
<comment type="caution">
    <text evidence="4">The sequence shown here is derived from an EMBL/GenBank/DDBJ whole genome shotgun (WGS) entry which is preliminary data.</text>
</comment>
<feature type="domain" description="GGDEF" evidence="3">
    <location>
        <begin position="403"/>
        <end position="536"/>
    </location>
</feature>
<dbReference type="RefSeq" id="WP_136551263.1">
    <property type="nucleotide sequence ID" value="NZ_STGJ01000001.1"/>
</dbReference>
<dbReference type="FunFam" id="3.30.70.270:FF:000001">
    <property type="entry name" value="Diguanylate cyclase domain protein"/>
    <property type="match status" value="1"/>
</dbReference>
<dbReference type="Pfam" id="PF13426">
    <property type="entry name" value="PAS_9"/>
    <property type="match status" value="1"/>
</dbReference>
<dbReference type="InterPro" id="IPR043128">
    <property type="entry name" value="Rev_trsase/Diguanyl_cyclase"/>
</dbReference>
<feature type="domain" description="EAL" evidence="2">
    <location>
        <begin position="545"/>
        <end position="794"/>
    </location>
</feature>
<dbReference type="SUPFAM" id="SSF141868">
    <property type="entry name" value="EAL domain-like"/>
    <property type="match status" value="1"/>
</dbReference>
<dbReference type="SMART" id="SM00091">
    <property type="entry name" value="PAS"/>
    <property type="match status" value="2"/>
</dbReference>
<dbReference type="Gene3D" id="3.30.450.40">
    <property type="match status" value="1"/>
</dbReference>
<evidence type="ECO:0000259" key="1">
    <source>
        <dbReference type="PROSITE" id="PS50112"/>
    </source>
</evidence>
<dbReference type="Gene3D" id="3.20.20.450">
    <property type="entry name" value="EAL domain"/>
    <property type="match status" value="1"/>
</dbReference>
<dbReference type="Gene3D" id="3.30.450.20">
    <property type="entry name" value="PAS domain"/>
    <property type="match status" value="1"/>
</dbReference>
<dbReference type="GO" id="GO:0003824">
    <property type="term" value="F:catalytic activity"/>
    <property type="evidence" value="ECO:0007669"/>
    <property type="project" value="UniProtKB-ARBA"/>
</dbReference>
<dbReference type="InterPro" id="IPR012226">
    <property type="entry name" value="Diguanyl_cyclase/Pdiesterase"/>
</dbReference>
<dbReference type="SMART" id="SM00065">
    <property type="entry name" value="GAF"/>
    <property type="match status" value="1"/>
</dbReference>
<evidence type="ECO:0000259" key="3">
    <source>
        <dbReference type="PROSITE" id="PS50887"/>
    </source>
</evidence>
<dbReference type="OrthoDB" id="9813903at2"/>
<evidence type="ECO:0000313" key="5">
    <source>
        <dbReference type="Proteomes" id="UP000308891"/>
    </source>
</evidence>
<keyword evidence="5" id="KW-1185">Reference proteome</keyword>
<dbReference type="CDD" id="cd01949">
    <property type="entry name" value="GGDEF"/>
    <property type="match status" value="1"/>
</dbReference>
<dbReference type="InterPro" id="IPR029016">
    <property type="entry name" value="GAF-like_dom_sf"/>
</dbReference>
<dbReference type="PROSITE" id="PS50887">
    <property type="entry name" value="GGDEF"/>
    <property type="match status" value="1"/>
</dbReference>
<dbReference type="Pfam" id="PF00563">
    <property type="entry name" value="EAL"/>
    <property type="match status" value="1"/>
</dbReference>
<protein>
    <submittedName>
        <fullName evidence="4">EAL domain-containing protein</fullName>
    </submittedName>
</protein>
<dbReference type="PIRSF" id="PIRSF005925">
    <property type="entry name" value="Dos"/>
    <property type="match status" value="1"/>
</dbReference>
<dbReference type="Pfam" id="PF00990">
    <property type="entry name" value="GGDEF"/>
    <property type="match status" value="1"/>
</dbReference>
<dbReference type="InterPro" id="IPR000160">
    <property type="entry name" value="GGDEF_dom"/>
</dbReference>
<sequence>MQPKPTLPYPLAFALSPCAQLIADADGVIVAANQAACRLLGAGEAALCGTRCAPLPANANERALGGGLRLIVLEPECAAASAGLPMSVGKSVLELIAHGAPLPRVLTALAQGIERANPEVRASILLLARDNRHLLLGAAPSLPDFYNEAVHGLAIGDGVGACGTAAARGERVIVEDIASHPYWAPYTALARAADLAACWSEPVVNPAGKVLGTFALYHARPASPTEADIAAITEAAHLASVAIERSRTLEAMQLSDLILRASSEAMLVMDEARRIQTVNPAFTTLTGYPESEAVGLDARVLRGPSNRPERIDMVEAELRAKGRWQGEFWLATREGAEFPARLTLDSVAHGSHTHTVAIFSDFSQKKAAERAIWQQANHDNLTGLPNRRHLLDRLARQITASAGRLAVLFVDLDHFKNVNDSQGHGAGDALLVEAGRRLLSCVRAGDMVARIGGDEFVVLVAEADKVQAGRLAERILDALCRPFVLNGEACHISASVGVALHDTFAGVDAETLLGQADLAMYAAKQQGRNSAHFYVDALQQAALERSQMLRELRDALRRQAFTLVYQPVVELATGRIRKAEALLRWQNDAGEPVSPDRFIPLAEEAGLMPEIGEWVLQQAAKQAARWRRLDPGFVVSVNVSPVQFRRERSSVPLTETIASLSGIAVEITEGVLLDADPAVQTQLLRLRDAGVEVAIDDFGTGYSSLAYLQKFDIDSLKIDRRFVQHLHLSGVDLALCEAVIVMAHKLGLSVVAEGIECEAQRALLARAGCDYGQGFLFSPGVPADALTAQLVAGRAAETSSAP</sequence>
<dbReference type="InterPro" id="IPR001633">
    <property type="entry name" value="EAL_dom"/>
</dbReference>
<dbReference type="Gene3D" id="3.30.70.270">
    <property type="match status" value="1"/>
</dbReference>
<dbReference type="PANTHER" id="PTHR44757:SF2">
    <property type="entry name" value="BIOFILM ARCHITECTURE MAINTENANCE PROTEIN MBAA"/>
    <property type="match status" value="1"/>
</dbReference>
<dbReference type="InterPro" id="IPR000014">
    <property type="entry name" value="PAS"/>
</dbReference>
<dbReference type="SUPFAM" id="SSF55781">
    <property type="entry name" value="GAF domain-like"/>
    <property type="match status" value="1"/>
</dbReference>
<gene>
    <name evidence="4" type="ORF">E5K04_02195</name>
</gene>
<dbReference type="CDD" id="cd01948">
    <property type="entry name" value="EAL"/>
    <property type="match status" value="1"/>
</dbReference>
<dbReference type="Pfam" id="PF13188">
    <property type="entry name" value="PAS_8"/>
    <property type="match status" value="1"/>
</dbReference>
<dbReference type="Pfam" id="PF13185">
    <property type="entry name" value="GAF_2"/>
    <property type="match status" value="1"/>
</dbReference>
<dbReference type="AlphaFoldDB" id="A0A4T0V6D8"/>
<dbReference type="NCBIfam" id="TIGR00254">
    <property type="entry name" value="GGDEF"/>
    <property type="match status" value="1"/>
</dbReference>
<dbReference type="NCBIfam" id="TIGR00229">
    <property type="entry name" value="sensory_box"/>
    <property type="match status" value="1"/>
</dbReference>
<dbReference type="SUPFAM" id="SSF55073">
    <property type="entry name" value="Nucleotide cyclase"/>
    <property type="match status" value="1"/>
</dbReference>
<evidence type="ECO:0000259" key="2">
    <source>
        <dbReference type="PROSITE" id="PS50883"/>
    </source>
</evidence>
<dbReference type="PROSITE" id="PS50112">
    <property type="entry name" value="PAS"/>
    <property type="match status" value="1"/>
</dbReference>
<dbReference type="PROSITE" id="PS50883">
    <property type="entry name" value="EAL"/>
    <property type="match status" value="1"/>
</dbReference>
<dbReference type="Proteomes" id="UP000308891">
    <property type="component" value="Unassembled WGS sequence"/>
</dbReference>
<dbReference type="InterPro" id="IPR003018">
    <property type="entry name" value="GAF"/>
</dbReference>
<dbReference type="SMART" id="SM00052">
    <property type="entry name" value="EAL"/>
    <property type="match status" value="1"/>
</dbReference>
<accession>A0A4T0V6D8</accession>
<name>A0A4T0V6D8_9NEIS</name>
<dbReference type="InterPro" id="IPR035919">
    <property type="entry name" value="EAL_sf"/>
</dbReference>
<dbReference type="SMART" id="SM00267">
    <property type="entry name" value="GGDEF"/>
    <property type="match status" value="1"/>
</dbReference>